<dbReference type="PANTHER" id="PTHR43648:SF1">
    <property type="entry name" value="ELECTRON TRANSFER FLAVOPROTEIN BETA SUBUNIT LYSINE METHYLTRANSFERASE"/>
    <property type="match status" value="1"/>
</dbReference>
<name>A0A803LVG0_CHEQI</name>
<evidence type="ECO:0000256" key="2">
    <source>
        <dbReference type="ARBA" id="ARBA00022490"/>
    </source>
</evidence>
<dbReference type="InterPro" id="IPR050078">
    <property type="entry name" value="Ribosomal_L11_MeTrfase_PrmA"/>
</dbReference>
<dbReference type="GO" id="GO:0032259">
    <property type="term" value="P:methylation"/>
    <property type="evidence" value="ECO:0007669"/>
    <property type="project" value="UniProtKB-KW"/>
</dbReference>
<keyword evidence="5" id="KW-0949">S-adenosyl-L-methionine</keyword>
<keyword evidence="4" id="KW-0808">Transferase</keyword>
<evidence type="ECO:0000256" key="7">
    <source>
        <dbReference type="ARBA" id="ARBA00041867"/>
    </source>
</evidence>
<comment type="similarity">
    <text evidence="6">Belongs to the methyltransferase superfamily. ETFBKMT family.</text>
</comment>
<dbReference type="CDD" id="cd02440">
    <property type="entry name" value="AdoMet_MTases"/>
    <property type="match status" value="1"/>
</dbReference>
<dbReference type="GeneID" id="110737683"/>
<dbReference type="EnsemblPlants" id="AUR62019461-RA">
    <property type="protein sequence ID" value="AUR62019461-RA:cds"/>
    <property type="gene ID" value="AUR62019461"/>
</dbReference>
<evidence type="ECO:0000256" key="3">
    <source>
        <dbReference type="ARBA" id="ARBA00022603"/>
    </source>
</evidence>
<dbReference type="GO" id="GO:0009507">
    <property type="term" value="C:chloroplast"/>
    <property type="evidence" value="ECO:0007669"/>
    <property type="project" value="EnsemblPlants"/>
</dbReference>
<keyword evidence="2" id="KW-0963">Cytoplasm</keyword>
<keyword evidence="10" id="KW-1185">Reference proteome</keyword>
<protein>
    <recommendedName>
        <fullName evidence="8">ETFB lysine methyltransferase</fullName>
    </recommendedName>
    <alternativeName>
        <fullName evidence="7">Protein N-lysine methyltransferase METTL20</fullName>
    </alternativeName>
</protein>
<dbReference type="PANTHER" id="PTHR43648">
    <property type="entry name" value="ELECTRON TRANSFER FLAVOPROTEIN BETA SUBUNIT LYSINE METHYLTRANSFERASE"/>
    <property type="match status" value="1"/>
</dbReference>
<dbReference type="GO" id="GO:0016279">
    <property type="term" value="F:protein-lysine N-methyltransferase activity"/>
    <property type="evidence" value="ECO:0007669"/>
    <property type="project" value="TreeGrafter"/>
</dbReference>
<evidence type="ECO:0000256" key="8">
    <source>
        <dbReference type="ARBA" id="ARBA00042266"/>
    </source>
</evidence>
<gene>
    <name evidence="9" type="primary">LOC110737683</name>
</gene>
<evidence type="ECO:0000256" key="5">
    <source>
        <dbReference type="ARBA" id="ARBA00022691"/>
    </source>
</evidence>
<dbReference type="InterPro" id="IPR004498">
    <property type="entry name" value="Ribosomal_PrmA_MeTrfase"/>
</dbReference>
<keyword evidence="3" id="KW-0489">Methyltransferase</keyword>
<evidence type="ECO:0000313" key="9">
    <source>
        <dbReference type="EnsemblPlants" id="AUR62019461-RA:cds"/>
    </source>
</evidence>
<reference evidence="9" key="1">
    <citation type="journal article" date="2017" name="Nature">
        <title>The genome of Chenopodium quinoa.</title>
        <authorList>
            <person name="Jarvis D.E."/>
            <person name="Ho Y.S."/>
            <person name="Lightfoot D.J."/>
            <person name="Schmoeckel S.M."/>
            <person name="Li B."/>
            <person name="Borm T.J.A."/>
            <person name="Ohyanagi H."/>
            <person name="Mineta K."/>
            <person name="Michell C.T."/>
            <person name="Saber N."/>
            <person name="Kharbatia N.M."/>
            <person name="Rupper R.R."/>
            <person name="Sharp A.R."/>
            <person name="Dally N."/>
            <person name="Boughton B.A."/>
            <person name="Woo Y.H."/>
            <person name="Gao G."/>
            <person name="Schijlen E.G.W.M."/>
            <person name="Guo X."/>
            <person name="Momin A.A."/>
            <person name="Negrao S."/>
            <person name="Al-Babili S."/>
            <person name="Gehring C."/>
            <person name="Roessner U."/>
            <person name="Jung C."/>
            <person name="Murphy K."/>
            <person name="Arold S.T."/>
            <person name="Gojobori T."/>
            <person name="van der Linden C.G."/>
            <person name="van Loo E.N."/>
            <person name="Jellen E.N."/>
            <person name="Maughan P.J."/>
            <person name="Tester M."/>
        </authorList>
    </citation>
    <scope>NUCLEOTIDE SEQUENCE [LARGE SCALE GENOMIC DNA]</scope>
    <source>
        <strain evidence="9">cv. PI 614886</strain>
    </source>
</reference>
<dbReference type="OrthoDB" id="419617at2759"/>
<dbReference type="KEGG" id="cqi:110737683"/>
<accession>A0A803LVG0</accession>
<comment type="similarity">
    <text evidence="1">Belongs to the methyltransferase superfamily. PrmA family.</text>
</comment>
<dbReference type="SUPFAM" id="SSF53335">
    <property type="entry name" value="S-adenosyl-L-methionine-dependent methyltransferases"/>
    <property type="match status" value="1"/>
</dbReference>
<sequence length="385" mass="41963">MAAASLSHFFKHLTCTVCIQFPRRSHRLLHRPLPSFFSEHTSSSTKLNLNHQWRPCSSSAAASLSSSPTTSKDSSVPLYQSVLIKCRKDVVDSFTEALMSFGANSVSMDEHDDYEDSDEVSICSIFSGCGDVTSSISYAADSIGIEMPDFELLKYDPYDWIKRTQESFDPLEITKGLWIVPEWKTAPDARATNIIVNPGLAFGTGEHATTKMCLLLLHQTIKGGEHFLDYGTGSGILSIAALKLGAALSVGVDIDPQAITAARQNAELNNIEPEQLKLCLVPSEDSSSLVDEKVHEDLCAKGLPADQIDTYKYDIVIANILLNPLLALADEIVSHAKVGATVGLSGIIHEQVPSVIERYSPFLEDISVSEMEDWACIQGRKKGGI</sequence>
<dbReference type="AlphaFoldDB" id="A0A803LVG0"/>
<dbReference type="RefSeq" id="XP_021773710.1">
    <property type="nucleotide sequence ID" value="XM_021918018.1"/>
</dbReference>
<organism evidence="9 10">
    <name type="scientific">Chenopodium quinoa</name>
    <name type="common">Quinoa</name>
    <dbReference type="NCBI Taxonomy" id="63459"/>
    <lineage>
        <taxon>Eukaryota</taxon>
        <taxon>Viridiplantae</taxon>
        <taxon>Streptophyta</taxon>
        <taxon>Embryophyta</taxon>
        <taxon>Tracheophyta</taxon>
        <taxon>Spermatophyta</taxon>
        <taxon>Magnoliopsida</taxon>
        <taxon>eudicotyledons</taxon>
        <taxon>Gunneridae</taxon>
        <taxon>Pentapetalae</taxon>
        <taxon>Caryophyllales</taxon>
        <taxon>Chenopodiaceae</taxon>
        <taxon>Chenopodioideae</taxon>
        <taxon>Atripliceae</taxon>
        <taxon>Chenopodium</taxon>
    </lineage>
</organism>
<dbReference type="HAMAP" id="MF_00735">
    <property type="entry name" value="Methyltr_PrmA"/>
    <property type="match status" value="1"/>
</dbReference>
<dbReference type="OMA" id="PEWQTPP"/>
<dbReference type="Pfam" id="PF06325">
    <property type="entry name" value="PrmA"/>
    <property type="match status" value="1"/>
</dbReference>
<proteinExistence type="inferred from homology"/>
<dbReference type="InterPro" id="IPR029063">
    <property type="entry name" value="SAM-dependent_MTases_sf"/>
</dbReference>
<dbReference type="SMR" id="A0A803LVG0"/>
<reference evidence="9" key="2">
    <citation type="submission" date="2021-03" db="UniProtKB">
        <authorList>
            <consortium name="EnsemblPlants"/>
        </authorList>
    </citation>
    <scope>IDENTIFICATION</scope>
</reference>
<evidence type="ECO:0000256" key="1">
    <source>
        <dbReference type="ARBA" id="ARBA00009741"/>
    </source>
</evidence>
<dbReference type="Gene3D" id="3.40.50.150">
    <property type="entry name" value="Vaccinia Virus protein VP39"/>
    <property type="match status" value="1"/>
</dbReference>
<dbReference type="Proteomes" id="UP000596660">
    <property type="component" value="Unplaced"/>
</dbReference>
<evidence type="ECO:0000256" key="4">
    <source>
        <dbReference type="ARBA" id="ARBA00022679"/>
    </source>
</evidence>
<dbReference type="GO" id="GO:0005739">
    <property type="term" value="C:mitochondrion"/>
    <property type="evidence" value="ECO:0007669"/>
    <property type="project" value="EnsemblPlants"/>
</dbReference>
<dbReference type="Gramene" id="AUR62019461-RA">
    <property type="protein sequence ID" value="AUR62019461-RA:cds"/>
    <property type="gene ID" value="AUR62019461"/>
</dbReference>
<evidence type="ECO:0000313" key="10">
    <source>
        <dbReference type="Proteomes" id="UP000596660"/>
    </source>
</evidence>
<evidence type="ECO:0000256" key="6">
    <source>
        <dbReference type="ARBA" id="ARBA00037932"/>
    </source>
</evidence>